<evidence type="ECO:0000256" key="1">
    <source>
        <dbReference type="SAM" id="MobiDB-lite"/>
    </source>
</evidence>
<name>A0A4Y7PRN5_9AGAM</name>
<feature type="region of interest" description="Disordered" evidence="1">
    <location>
        <begin position="826"/>
        <end position="846"/>
    </location>
</feature>
<dbReference type="VEuPathDB" id="FungiDB:BD410DRAFT_843808"/>
<dbReference type="EMBL" id="ML170226">
    <property type="protein sequence ID" value="TDL17180.1"/>
    <property type="molecule type" value="Genomic_DNA"/>
</dbReference>
<evidence type="ECO:0000313" key="3">
    <source>
        <dbReference type="EMBL" id="TDL17180.1"/>
    </source>
</evidence>
<keyword evidence="4" id="KW-1185">Reference proteome</keyword>
<dbReference type="InterPro" id="IPR046496">
    <property type="entry name" value="DUF6589"/>
</dbReference>
<protein>
    <recommendedName>
        <fullName evidence="2">DUF6589 domain-containing protein</fullName>
    </recommendedName>
</protein>
<dbReference type="OrthoDB" id="3203379at2759"/>
<feature type="domain" description="DUF6589" evidence="2">
    <location>
        <begin position="343"/>
        <end position="757"/>
    </location>
</feature>
<dbReference type="STRING" id="50990.A0A4Y7PRN5"/>
<accession>A0A4Y7PRN5</accession>
<feature type="compositionally biased region" description="Acidic residues" evidence="1">
    <location>
        <begin position="17"/>
        <end position="30"/>
    </location>
</feature>
<reference evidence="3 4" key="1">
    <citation type="submission" date="2018-06" db="EMBL/GenBank/DDBJ databases">
        <title>A transcriptomic atlas of mushroom development highlights an independent origin of complex multicellularity.</title>
        <authorList>
            <consortium name="DOE Joint Genome Institute"/>
            <person name="Krizsan K."/>
            <person name="Almasi E."/>
            <person name="Merenyi Z."/>
            <person name="Sahu N."/>
            <person name="Viragh M."/>
            <person name="Koszo T."/>
            <person name="Mondo S."/>
            <person name="Kiss B."/>
            <person name="Balint B."/>
            <person name="Kues U."/>
            <person name="Barry K."/>
            <person name="Hegedus J.C."/>
            <person name="Henrissat B."/>
            <person name="Johnson J."/>
            <person name="Lipzen A."/>
            <person name="Ohm R."/>
            <person name="Nagy I."/>
            <person name="Pangilinan J."/>
            <person name="Yan J."/>
            <person name="Xiong Y."/>
            <person name="Grigoriev I.V."/>
            <person name="Hibbett D.S."/>
            <person name="Nagy L.G."/>
        </authorList>
    </citation>
    <scope>NUCLEOTIDE SEQUENCE [LARGE SCALE GENOMIC DNA]</scope>
    <source>
        <strain evidence="3 4">SZMC22713</strain>
    </source>
</reference>
<dbReference type="Pfam" id="PF20231">
    <property type="entry name" value="DUF6589"/>
    <property type="match status" value="1"/>
</dbReference>
<feature type="region of interest" description="Disordered" evidence="1">
    <location>
        <begin position="1"/>
        <end position="36"/>
    </location>
</feature>
<evidence type="ECO:0000259" key="2">
    <source>
        <dbReference type="Pfam" id="PF20231"/>
    </source>
</evidence>
<organism evidence="3 4">
    <name type="scientific">Rickenella mellea</name>
    <dbReference type="NCBI Taxonomy" id="50990"/>
    <lineage>
        <taxon>Eukaryota</taxon>
        <taxon>Fungi</taxon>
        <taxon>Dikarya</taxon>
        <taxon>Basidiomycota</taxon>
        <taxon>Agaricomycotina</taxon>
        <taxon>Agaricomycetes</taxon>
        <taxon>Hymenochaetales</taxon>
        <taxon>Rickenellaceae</taxon>
        <taxon>Rickenella</taxon>
    </lineage>
</organism>
<feature type="compositionally biased region" description="Basic and acidic residues" evidence="1">
    <location>
        <begin position="1"/>
        <end position="16"/>
    </location>
</feature>
<gene>
    <name evidence="3" type="ORF">BD410DRAFT_843808</name>
</gene>
<proteinExistence type="predicted"/>
<dbReference type="Proteomes" id="UP000294933">
    <property type="component" value="Unassembled WGS sequence"/>
</dbReference>
<sequence>MDRDYWNADESDHSDNDGNDDCESEAESEDPACPLLQHTRGRKRRLNRDTLVLKIEGYFDQMLRDGLDLPILLDAVLWGDENCRQSDKIRYHRTALMVSDELPQILARCYKPPRPHGKGKKAKGGKRSLEEFAIQCVEKAINREMNAIAHLMKSPPSDLTTESLTDIKFDDIISALKAPTGCPILWRLLRAANYCKRQDARNTSKSPDLAMLLQISMASFCRSHHRCRIPKLLSIYLKVCGASARSLDILHAFGLTMSHRWIYDGMETLAASSMATLRNTIQTDPWFISHDNLNIPFRTFEQRLDNQNHFDSGTAATVFLAKGLDAPALNIAELRECRAAGSKEPFNPFELFEADSNAGRSFRERDICRVLRILTEAPEFSFTTYIGNKSGVFAPAPPVHQLPCGKLHKTEQYMLATVHIEEASYEGNSQLVGEWFKQLGIYSEDEQKKTGTERVIPWIGDQLTVSRLRGLFNYRSEDFNSFDRLDFVVPVFGWLHAMMTFGTSFHDQYLGTTSGYGLRQAFEILQRKGLVTTSTKGPFHHHLEEAVFHVAEAHFRACWLAEGCVKKLSDLRLKSPEELRSIATRIVRFHASTQALVDLDKIEPSDQDEVNRQVTMWNRDVLRYLDLSEAIRTGDVGIMEQHIPHLIFRFAGGKNSKYLIELLELFQALRREWPENVKTFVLSNCWLVNTTGRRDGFCPVDMAQEHNVRDIKYTFASLGPYATWDYIKKISPAIPTFRAVKDHIEDEVGASARGKSHTSPAKENDVSKLSRIYSLLDLHRITAKRKIKSTTDKSPDFVQRGIDRLQTTEVVDRWWDNRQYNRERDEVWDSDTESVNSAVNHIEDDE</sequence>
<evidence type="ECO:0000313" key="4">
    <source>
        <dbReference type="Proteomes" id="UP000294933"/>
    </source>
</evidence>
<dbReference type="AlphaFoldDB" id="A0A4Y7PRN5"/>